<keyword evidence="1" id="KW-0496">Mitochondrion</keyword>
<evidence type="ECO:0000313" key="1">
    <source>
        <dbReference type="EMBL" id="KUM46913.1"/>
    </source>
</evidence>
<reference evidence="1" key="1">
    <citation type="journal article" date="2015" name="Genome Biol. Evol.">
        <title>Organellar Genomes of White Spruce (Picea glauca): Assembly and Annotation.</title>
        <authorList>
            <person name="Jackman S.D."/>
            <person name="Warren R.L."/>
            <person name="Gibb E.A."/>
            <person name="Vandervalk B.P."/>
            <person name="Mohamadi H."/>
            <person name="Chu J."/>
            <person name="Raymond A."/>
            <person name="Pleasance S."/>
            <person name="Coope R."/>
            <person name="Wildung M.R."/>
            <person name="Ritland C.E."/>
            <person name="Bousquet J."/>
            <person name="Jones S.J."/>
            <person name="Bohlmann J."/>
            <person name="Birol I."/>
        </authorList>
    </citation>
    <scope>NUCLEOTIDE SEQUENCE [LARGE SCALE GENOMIC DNA]</scope>
    <source>
        <tissue evidence="1">Flushing bud</tissue>
    </source>
</reference>
<proteinExistence type="predicted"/>
<protein>
    <submittedName>
        <fullName evidence="1">Uncharacterized protein</fullName>
    </submittedName>
</protein>
<dbReference type="AlphaFoldDB" id="A0A117NGJ8"/>
<accession>A0A117NGJ8</accession>
<gene>
    <name evidence="1" type="ORF">ABT39_MTgene6368</name>
</gene>
<geneLocation type="mitochondrion" evidence="1"/>
<name>A0A117NGJ8_PICGL</name>
<dbReference type="EMBL" id="LKAM01000009">
    <property type="protein sequence ID" value="KUM46913.1"/>
    <property type="molecule type" value="Genomic_DNA"/>
</dbReference>
<organism evidence="1">
    <name type="scientific">Picea glauca</name>
    <name type="common">White spruce</name>
    <name type="synonym">Pinus glauca</name>
    <dbReference type="NCBI Taxonomy" id="3330"/>
    <lineage>
        <taxon>Eukaryota</taxon>
        <taxon>Viridiplantae</taxon>
        <taxon>Streptophyta</taxon>
        <taxon>Embryophyta</taxon>
        <taxon>Tracheophyta</taxon>
        <taxon>Spermatophyta</taxon>
        <taxon>Pinopsida</taxon>
        <taxon>Pinidae</taxon>
        <taxon>Conifers I</taxon>
        <taxon>Pinales</taxon>
        <taxon>Pinaceae</taxon>
        <taxon>Picea</taxon>
    </lineage>
</organism>
<sequence>MGTINRLLSLTDVSDGSMSKMINQSLEQTKKMVVLAMPYSSCQPIRYLCFL</sequence>
<comment type="caution">
    <text evidence="1">The sequence shown here is derived from an EMBL/GenBank/DDBJ whole genome shotgun (WGS) entry which is preliminary data.</text>
</comment>